<evidence type="ECO:0000313" key="5">
    <source>
        <dbReference type="Proteomes" id="UP000016930"/>
    </source>
</evidence>
<feature type="domain" description="Fatty acid synthase subunit alpha acyl carrier" evidence="3">
    <location>
        <begin position="216"/>
        <end position="266"/>
    </location>
</feature>
<dbReference type="Pfam" id="PF18325">
    <property type="entry name" value="Fas_alpha_ACP"/>
    <property type="match status" value="1"/>
</dbReference>
<dbReference type="GO" id="GO:0004318">
    <property type="term" value="F:enoyl-[acyl-carrier-protein] reductase (NADH) activity"/>
    <property type="evidence" value="ECO:0007669"/>
    <property type="project" value="InterPro"/>
</dbReference>
<dbReference type="Gene3D" id="3.10.129.10">
    <property type="entry name" value="Hotdog Thioesterase"/>
    <property type="match status" value="1"/>
</dbReference>
<sequence>MPGRTSLVTGPLRSAVLNQYSAGFLFASRVIVAMEAHTSSSAKDLVVAMKDVGDSQWESAYQKDTGGTIAVRLELGEPIQMSANRSAATNESYSGLSGAFDLIHTNPYFSDSACFLGTITHGMWRSAATKHYLETISLKDALVVFHGATLFRSVLLGDKLNIKTSYIGMRDANTPMKVETINDRGEKVLKGTAEVAQSTAVCVLTSQGPKESGMGSVKDLVGGKSALQDESPGDMQLEFSAAPDKDEELPLEELGPAHGVGFFGSLVIDDQFIPVGDLGLGSSRTDGVLLLTVKFAKRLWFGNRAEAMRSGISLSAGGAGDGSGGASGGLTADSEELLKFKTDHEQFAAR</sequence>
<protein>
    <recommendedName>
        <fullName evidence="6">MaoC-like domain-containing protein</fullName>
    </recommendedName>
</protein>
<dbReference type="OrthoDB" id="4251012at2759"/>
<feature type="domain" description="Fatty acid synthase beta subunit AflB /Fas1-like central" evidence="2">
    <location>
        <begin position="23"/>
        <end position="89"/>
    </location>
</feature>
<dbReference type="STRING" id="914234.M2QYF6"/>
<dbReference type="AlphaFoldDB" id="M2QYF6"/>
<gene>
    <name evidence="4" type="ORF">CERSUDRAFT_100853</name>
</gene>
<dbReference type="EMBL" id="KB445828">
    <property type="protein sequence ID" value="EMD30937.1"/>
    <property type="molecule type" value="Genomic_DNA"/>
</dbReference>
<keyword evidence="1" id="KW-0808">Transferase</keyword>
<evidence type="ECO:0000259" key="3">
    <source>
        <dbReference type="Pfam" id="PF18325"/>
    </source>
</evidence>
<dbReference type="InterPro" id="IPR040899">
    <property type="entry name" value="Fas_alpha_ACP"/>
</dbReference>
<organism evidence="4 5">
    <name type="scientific">Ceriporiopsis subvermispora (strain B)</name>
    <name type="common">White-rot fungus</name>
    <name type="synonym">Gelatoporia subvermispora</name>
    <dbReference type="NCBI Taxonomy" id="914234"/>
    <lineage>
        <taxon>Eukaryota</taxon>
        <taxon>Fungi</taxon>
        <taxon>Dikarya</taxon>
        <taxon>Basidiomycota</taxon>
        <taxon>Agaricomycotina</taxon>
        <taxon>Agaricomycetes</taxon>
        <taxon>Polyporales</taxon>
        <taxon>Gelatoporiaceae</taxon>
        <taxon>Gelatoporia</taxon>
    </lineage>
</organism>
<reference evidence="4 5" key="1">
    <citation type="journal article" date="2012" name="Proc. Natl. Acad. Sci. U.S.A.">
        <title>Comparative genomics of Ceriporiopsis subvermispora and Phanerochaete chrysosporium provide insight into selective ligninolysis.</title>
        <authorList>
            <person name="Fernandez-Fueyo E."/>
            <person name="Ruiz-Duenas F.J."/>
            <person name="Ferreira P."/>
            <person name="Floudas D."/>
            <person name="Hibbett D.S."/>
            <person name="Canessa P."/>
            <person name="Larrondo L.F."/>
            <person name="James T.Y."/>
            <person name="Seelenfreund D."/>
            <person name="Lobos S."/>
            <person name="Polanco R."/>
            <person name="Tello M."/>
            <person name="Honda Y."/>
            <person name="Watanabe T."/>
            <person name="Watanabe T."/>
            <person name="Ryu J.S."/>
            <person name="Kubicek C.P."/>
            <person name="Schmoll M."/>
            <person name="Gaskell J."/>
            <person name="Hammel K.E."/>
            <person name="St John F.J."/>
            <person name="Vanden Wymelenberg A."/>
            <person name="Sabat G."/>
            <person name="Splinter BonDurant S."/>
            <person name="Syed K."/>
            <person name="Yadav J.S."/>
            <person name="Doddapaneni H."/>
            <person name="Subramanian V."/>
            <person name="Lavin J.L."/>
            <person name="Oguiza J.A."/>
            <person name="Perez G."/>
            <person name="Pisabarro A.G."/>
            <person name="Ramirez L."/>
            <person name="Santoyo F."/>
            <person name="Master E."/>
            <person name="Coutinho P.M."/>
            <person name="Henrissat B."/>
            <person name="Lombard V."/>
            <person name="Magnuson J.K."/>
            <person name="Kuees U."/>
            <person name="Hori C."/>
            <person name="Igarashi K."/>
            <person name="Samejima M."/>
            <person name="Held B.W."/>
            <person name="Barry K.W."/>
            <person name="LaButti K.M."/>
            <person name="Lapidus A."/>
            <person name="Lindquist E.A."/>
            <person name="Lucas S.M."/>
            <person name="Riley R."/>
            <person name="Salamov A.A."/>
            <person name="Hoffmeister D."/>
            <person name="Schwenk D."/>
            <person name="Hadar Y."/>
            <person name="Yarden O."/>
            <person name="de Vries R.P."/>
            <person name="Wiebenga A."/>
            <person name="Stenlid J."/>
            <person name="Eastwood D."/>
            <person name="Grigoriev I.V."/>
            <person name="Berka R.M."/>
            <person name="Blanchette R.A."/>
            <person name="Kersten P."/>
            <person name="Martinez A.T."/>
            <person name="Vicuna R."/>
            <person name="Cullen D."/>
        </authorList>
    </citation>
    <scope>NUCLEOTIDE SEQUENCE [LARGE SCALE GENOMIC DNA]</scope>
    <source>
        <strain evidence="4 5">B</strain>
    </source>
</reference>
<dbReference type="InterPro" id="IPR029069">
    <property type="entry name" value="HotDog_dom_sf"/>
</dbReference>
<dbReference type="SUPFAM" id="SSF54637">
    <property type="entry name" value="Thioesterase/thiol ester dehydrase-isomerase"/>
    <property type="match status" value="1"/>
</dbReference>
<evidence type="ECO:0000259" key="2">
    <source>
        <dbReference type="Pfam" id="PF08354"/>
    </source>
</evidence>
<evidence type="ECO:0000313" key="4">
    <source>
        <dbReference type="EMBL" id="EMD30937.1"/>
    </source>
</evidence>
<dbReference type="PANTHER" id="PTHR10982">
    <property type="entry name" value="MALONYL COA-ACYL CARRIER PROTEIN TRANSACYLASE"/>
    <property type="match status" value="1"/>
</dbReference>
<accession>M2QYF6</accession>
<evidence type="ECO:0000256" key="1">
    <source>
        <dbReference type="ARBA" id="ARBA00022679"/>
    </source>
</evidence>
<keyword evidence="5" id="KW-1185">Reference proteome</keyword>
<dbReference type="Pfam" id="PF08354">
    <property type="entry name" value="Fas1-AflB-like_hel"/>
    <property type="match status" value="1"/>
</dbReference>
<dbReference type="InterPro" id="IPR013565">
    <property type="entry name" value="Fas1/AflB-like_central"/>
</dbReference>
<dbReference type="PANTHER" id="PTHR10982:SF21">
    <property type="entry name" value="FATTY ACID SYNTHASE SUBUNIT BETA"/>
    <property type="match status" value="1"/>
</dbReference>
<evidence type="ECO:0008006" key="6">
    <source>
        <dbReference type="Google" id="ProtNLM"/>
    </source>
</evidence>
<dbReference type="InterPro" id="IPR050830">
    <property type="entry name" value="Fungal_FAS"/>
</dbReference>
<name>M2QYF6_CERS8</name>
<dbReference type="GO" id="GO:0008897">
    <property type="term" value="F:holo-[acyl-carrier-protein] synthase activity"/>
    <property type="evidence" value="ECO:0007669"/>
    <property type="project" value="InterPro"/>
</dbReference>
<proteinExistence type="predicted"/>
<dbReference type="HOGENOM" id="CLU_792259_0_0_1"/>
<dbReference type="Proteomes" id="UP000016930">
    <property type="component" value="Unassembled WGS sequence"/>
</dbReference>